<evidence type="ECO:0000259" key="1">
    <source>
        <dbReference type="PROSITE" id="PS50879"/>
    </source>
</evidence>
<dbReference type="Pfam" id="PF00075">
    <property type="entry name" value="RNase_H"/>
    <property type="match status" value="1"/>
</dbReference>
<dbReference type="EMBL" id="JAACJM010000244">
    <property type="protein sequence ID" value="KAF5335272.1"/>
    <property type="molecule type" value="Genomic_DNA"/>
</dbReference>
<protein>
    <recommendedName>
        <fullName evidence="1">RNase H type-1 domain-containing protein</fullName>
    </recommendedName>
</protein>
<dbReference type="InterPro" id="IPR002156">
    <property type="entry name" value="RNaseH_domain"/>
</dbReference>
<dbReference type="PROSITE" id="PS50879">
    <property type="entry name" value="RNASE_H_1"/>
    <property type="match status" value="1"/>
</dbReference>
<feature type="domain" description="RNase H type-1" evidence="1">
    <location>
        <begin position="1"/>
        <end position="39"/>
    </location>
</feature>
<dbReference type="AlphaFoldDB" id="A0A8H5C783"/>
<dbReference type="SUPFAM" id="SSF53098">
    <property type="entry name" value="Ribonuclease H-like"/>
    <property type="match status" value="1"/>
</dbReference>
<evidence type="ECO:0000313" key="3">
    <source>
        <dbReference type="Proteomes" id="UP000559256"/>
    </source>
</evidence>
<dbReference type="Gene3D" id="3.30.420.10">
    <property type="entry name" value="Ribonuclease H-like superfamily/Ribonuclease H"/>
    <property type="match status" value="1"/>
</dbReference>
<dbReference type="GO" id="GO:0003676">
    <property type="term" value="F:nucleic acid binding"/>
    <property type="evidence" value="ECO:0007669"/>
    <property type="project" value="InterPro"/>
</dbReference>
<proteinExistence type="predicted"/>
<dbReference type="InterPro" id="IPR012337">
    <property type="entry name" value="RNaseH-like_sf"/>
</dbReference>
<accession>A0A8H5C783</accession>
<dbReference type="InterPro" id="IPR036397">
    <property type="entry name" value="RNaseH_sf"/>
</dbReference>
<sequence>MTVASLRQRKQGTYLRWIKGHDGHRGNEAADELAGVGAEKEAGDALFDGSQTLTCTGAKLMKITQALAYQAIRERKLRKERKKNGPRRRTVQNLEKVKAQIEETFNVAPKDERIWKSIRHKDLARKARNFLWMVTHDAYMAGSHWQRQNFSSELQERATCKHDGQLEDMEHILTSCESPGQTVIWELAKNLWKKKSEKEWYPPGLGAIIGAATGEVTNNETGKRIPGDTRLWRILITESAYLIWALRCERVIAKDNTPFSEEEIENRWWKMIDERFKLDARMTSKKYEHKAMPRKLVENTWKGLLHDEENLPEDWINLAGVLVGIEQDSIRKTGCRERRGRLALMTDSFRGNWATPVR</sequence>
<keyword evidence="3" id="KW-1185">Reference proteome</keyword>
<name>A0A8H5C783_9AGAR</name>
<organism evidence="2 3">
    <name type="scientific">Tetrapyrgos nigripes</name>
    <dbReference type="NCBI Taxonomy" id="182062"/>
    <lineage>
        <taxon>Eukaryota</taxon>
        <taxon>Fungi</taxon>
        <taxon>Dikarya</taxon>
        <taxon>Basidiomycota</taxon>
        <taxon>Agaricomycotina</taxon>
        <taxon>Agaricomycetes</taxon>
        <taxon>Agaricomycetidae</taxon>
        <taxon>Agaricales</taxon>
        <taxon>Marasmiineae</taxon>
        <taxon>Marasmiaceae</taxon>
        <taxon>Tetrapyrgos</taxon>
    </lineage>
</organism>
<comment type="caution">
    <text evidence="2">The sequence shown here is derived from an EMBL/GenBank/DDBJ whole genome shotgun (WGS) entry which is preliminary data.</text>
</comment>
<reference evidence="2 3" key="1">
    <citation type="journal article" date="2020" name="ISME J.">
        <title>Uncovering the hidden diversity of litter-decomposition mechanisms in mushroom-forming fungi.</title>
        <authorList>
            <person name="Floudas D."/>
            <person name="Bentzer J."/>
            <person name="Ahren D."/>
            <person name="Johansson T."/>
            <person name="Persson P."/>
            <person name="Tunlid A."/>
        </authorList>
    </citation>
    <scope>NUCLEOTIDE SEQUENCE [LARGE SCALE GENOMIC DNA]</scope>
    <source>
        <strain evidence="2 3">CBS 291.85</strain>
    </source>
</reference>
<gene>
    <name evidence="2" type="ORF">D9758_016227</name>
</gene>
<dbReference type="Proteomes" id="UP000559256">
    <property type="component" value="Unassembled WGS sequence"/>
</dbReference>
<dbReference type="GO" id="GO:0004523">
    <property type="term" value="F:RNA-DNA hybrid ribonuclease activity"/>
    <property type="evidence" value="ECO:0007669"/>
    <property type="project" value="InterPro"/>
</dbReference>
<evidence type="ECO:0000313" key="2">
    <source>
        <dbReference type="EMBL" id="KAF5335272.1"/>
    </source>
</evidence>
<dbReference type="OrthoDB" id="2976650at2759"/>